<feature type="chain" id="PRO_5045010899" description="S-protein homolog" evidence="6">
    <location>
        <begin position="21"/>
        <end position="163"/>
    </location>
</feature>
<dbReference type="InterPro" id="IPR010264">
    <property type="entry name" value="Self-incomp_S1"/>
</dbReference>
<keyword evidence="7" id="KW-1185">Reference proteome</keyword>
<keyword evidence="4 6" id="KW-0964">Secreted</keyword>
<keyword evidence="5 6" id="KW-0732">Signal</keyword>
<comment type="subcellular location">
    <subcellularLocation>
        <location evidence="1 6">Secreted</location>
    </subcellularLocation>
</comment>
<evidence type="ECO:0000256" key="4">
    <source>
        <dbReference type="ARBA" id="ARBA00022525"/>
    </source>
</evidence>
<accession>A0ABM1RCQ9</accession>
<name>A0ABM1RCQ9_CAMSA</name>
<evidence type="ECO:0000256" key="3">
    <source>
        <dbReference type="ARBA" id="ARBA00022471"/>
    </source>
</evidence>
<dbReference type="Pfam" id="PF05938">
    <property type="entry name" value="Self-incomp_S1"/>
    <property type="match status" value="1"/>
</dbReference>
<organism evidence="7 8">
    <name type="scientific">Camelina sativa</name>
    <name type="common">False flax</name>
    <name type="synonym">Myagrum sativum</name>
    <dbReference type="NCBI Taxonomy" id="90675"/>
    <lineage>
        <taxon>Eukaryota</taxon>
        <taxon>Viridiplantae</taxon>
        <taxon>Streptophyta</taxon>
        <taxon>Embryophyta</taxon>
        <taxon>Tracheophyta</taxon>
        <taxon>Spermatophyta</taxon>
        <taxon>Magnoliopsida</taxon>
        <taxon>eudicotyledons</taxon>
        <taxon>Gunneridae</taxon>
        <taxon>Pentapetalae</taxon>
        <taxon>rosids</taxon>
        <taxon>malvids</taxon>
        <taxon>Brassicales</taxon>
        <taxon>Brassicaceae</taxon>
        <taxon>Camelineae</taxon>
        <taxon>Camelina</taxon>
    </lineage>
</organism>
<dbReference type="PANTHER" id="PTHR31232:SF141">
    <property type="entry name" value="S-PROTEIN HOMOLOG"/>
    <property type="match status" value="1"/>
</dbReference>
<evidence type="ECO:0000256" key="1">
    <source>
        <dbReference type="ARBA" id="ARBA00004613"/>
    </source>
</evidence>
<comment type="similarity">
    <text evidence="2 6">Belongs to the plant self-incompatibility (S1) protein family.</text>
</comment>
<sequence length="163" mass="19282">MGKYLVFFLLVLFSFHSINSSLPPFFRAFHLQIVNQLQFNKKLKVQCESNTHGFPITYLNIGESFQFKFIIYPNVLYRCSLWQGPNYKHHVFFEAFFPSLNFIDVTCNGMNPNVCLWIAKERGVYVRHTKFLREYFRYGWDIPTKQREIAPASALTSESEFDP</sequence>
<keyword evidence="3 6" id="KW-0713">Self-incompatibility</keyword>
<dbReference type="PANTHER" id="PTHR31232">
    <property type="match status" value="1"/>
</dbReference>
<dbReference type="RefSeq" id="XP_019096797.1">
    <property type="nucleotide sequence ID" value="XM_019241252.1"/>
</dbReference>
<protein>
    <recommendedName>
        <fullName evidence="6">S-protein homolog</fullName>
    </recommendedName>
</protein>
<gene>
    <name evidence="8" type="primary">LOC109130988</name>
</gene>
<evidence type="ECO:0000256" key="2">
    <source>
        <dbReference type="ARBA" id="ARBA00005581"/>
    </source>
</evidence>
<feature type="signal peptide" evidence="6">
    <location>
        <begin position="1"/>
        <end position="20"/>
    </location>
</feature>
<evidence type="ECO:0000313" key="8">
    <source>
        <dbReference type="RefSeq" id="XP_019096797.1"/>
    </source>
</evidence>
<evidence type="ECO:0000256" key="6">
    <source>
        <dbReference type="RuleBase" id="RU367044"/>
    </source>
</evidence>
<evidence type="ECO:0000313" key="7">
    <source>
        <dbReference type="Proteomes" id="UP000694864"/>
    </source>
</evidence>
<reference evidence="8" key="2">
    <citation type="submission" date="2025-08" db="UniProtKB">
        <authorList>
            <consortium name="RefSeq"/>
        </authorList>
    </citation>
    <scope>IDENTIFICATION</scope>
    <source>
        <tissue evidence="8">Leaf</tissue>
    </source>
</reference>
<evidence type="ECO:0000256" key="5">
    <source>
        <dbReference type="ARBA" id="ARBA00022729"/>
    </source>
</evidence>
<reference evidence="7" key="1">
    <citation type="journal article" date="2014" name="Nat. Commun.">
        <title>The emerging biofuel crop Camelina sativa retains a highly undifferentiated hexaploid genome structure.</title>
        <authorList>
            <person name="Kagale S."/>
            <person name="Koh C."/>
            <person name="Nixon J."/>
            <person name="Bollina V."/>
            <person name="Clarke W.E."/>
            <person name="Tuteja R."/>
            <person name="Spillane C."/>
            <person name="Robinson S.J."/>
            <person name="Links M.G."/>
            <person name="Clarke C."/>
            <person name="Higgins E.E."/>
            <person name="Huebert T."/>
            <person name="Sharpe A.G."/>
            <person name="Parkin I.A."/>
        </authorList>
    </citation>
    <scope>NUCLEOTIDE SEQUENCE [LARGE SCALE GENOMIC DNA]</scope>
    <source>
        <strain evidence="7">cv. DH55</strain>
    </source>
</reference>
<proteinExistence type="inferred from homology"/>
<dbReference type="GeneID" id="109130988"/>
<dbReference type="Proteomes" id="UP000694864">
    <property type="component" value="Chromosome 19"/>
</dbReference>